<protein>
    <submittedName>
        <fullName evidence="1">Uncharacterized protein</fullName>
    </submittedName>
</protein>
<sequence length="151" mass="17633">MAIEKIKVLVDDDKGHFLKMFSKELTDEFEFMTNSFAVDSQVETLSFDRFISVVYNKLELIDFLALEKKGSNILVCLFNKRLYSNTPFIEEINDLIVLGGYKTKKTIIKDLKSHLKESYDSKNQSNKVLTSDSYKNQIQFHSFFKTVFFLI</sequence>
<gene>
    <name evidence="1" type="ORF">NJT12_11670</name>
</gene>
<comment type="caution">
    <text evidence="1">The sequence shown here is derived from an EMBL/GenBank/DDBJ whole genome shotgun (WGS) entry which is preliminary data.</text>
</comment>
<evidence type="ECO:0000313" key="2">
    <source>
        <dbReference type="Proteomes" id="UP001212170"/>
    </source>
</evidence>
<reference evidence="1 2" key="1">
    <citation type="journal article" date="2023" name="Chemosphere">
        <title>Whole genome analysis of Flavobacterium aziz-sancarii sp. nov., isolated from Ardley Island (Antarctica), revealed a rich resistome and bioremediation potential.</title>
        <authorList>
            <person name="Otur C."/>
            <person name="Okay S."/>
            <person name="Kurt-Kizildogan A."/>
        </authorList>
    </citation>
    <scope>NUCLEOTIDE SEQUENCE [LARGE SCALE GENOMIC DNA]</scope>
    <source>
        <strain evidence="1 2">AC</strain>
    </source>
</reference>
<keyword evidence="2" id="KW-1185">Reference proteome</keyword>
<evidence type="ECO:0000313" key="1">
    <source>
        <dbReference type="EMBL" id="MDA6070277.1"/>
    </source>
</evidence>
<dbReference type="EMBL" id="JAMZNK010000016">
    <property type="protein sequence ID" value="MDA6070277.1"/>
    <property type="molecule type" value="Genomic_DNA"/>
</dbReference>
<dbReference type="Proteomes" id="UP001212170">
    <property type="component" value="Unassembled WGS sequence"/>
</dbReference>
<organism evidence="1 2">
    <name type="scientific">Flavobacterium azizsancarii</name>
    <dbReference type="NCBI Taxonomy" id="2961580"/>
    <lineage>
        <taxon>Bacteria</taxon>
        <taxon>Pseudomonadati</taxon>
        <taxon>Bacteroidota</taxon>
        <taxon>Flavobacteriia</taxon>
        <taxon>Flavobacteriales</taxon>
        <taxon>Flavobacteriaceae</taxon>
        <taxon>Flavobacterium</taxon>
    </lineage>
</organism>
<proteinExistence type="predicted"/>
<dbReference type="RefSeq" id="WP_271336090.1">
    <property type="nucleotide sequence ID" value="NZ_JAMZNK010000016.1"/>
</dbReference>
<accession>A0ABT4WDG2</accession>
<name>A0ABT4WDG2_9FLAO</name>